<keyword evidence="7" id="KW-0675">Receptor</keyword>
<evidence type="ECO:0000313" key="7">
    <source>
        <dbReference type="EMBL" id="ODN02441.1"/>
    </source>
</evidence>
<feature type="domain" description="G-protein coupled receptors family 2 profile 2" evidence="6">
    <location>
        <begin position="9"/>
        <end position="287"/>
    </location>
</feature>
<evidence type="ECO:0000256" key="4">
    <source>
        <dbReference type="ARBA" id="ARBA00023136"/>
    </source>
</evidence>
<evidence type="ECO:0000256" key="2">
    <source>
        <dbReference type="ARBA" id="ARBA00022692"/>
    </source>
</evidence>
<feature type="transmembrane region" description="Helical" evidence="5">
    <location>
        <begin position="244"/>
        <end position="264"/>
    </location>
</feature>
<dbReference type="STRING" id="48709.A0A1D2NB15"/>
<evidence type="ECO:0000259" key="6">
    <source>
        <dbReference type="PROSITE" id="PS50261"/>
    </source>
</evidence>
<dbReference type="OMA" id="NTWICKI"/>
<dbReference type="GO" id="GO:0007166">
    <property type="term" value="P:cell surface receptor signaling pathway"/>
    <property type="evidence" value="ECO:0007669"/>
    <property type="project" value="InterPro"/>
</dbReference>
<dbReference type="GO" id="GO:0008528">
    <property type="term" value="F:G protein-coupled peptide receptor activity"/>
    <property type="evidence" value="ECO:0007669"/>
    <property type="project" value="TreeGrafter"/>
</dbReference>
<gene>
    <name evidence="7" type="ORF">Ocin01_04247</name>
</gene>
<organism evidence="7 8">
    <name type="scientific">Orchesella cincta</name>
    <name type="common">Springtail</name>
    <name type="synonym">Podura cincta</name>
    <dbReference type="NCBI Taxonomy" id="48709"/>
    <lineage>
        <taxon>Eukaryota</taxon>
        <taxon>Metazoa</taxon>
        <taxon>Ecdysozoa</taxon>
        <taxon>Arthropoda</taxon>
        <taxon>Hexapoda</taxon>
        <taxon>Collembola</taxon>
        <taxon>Entomobryomorpha</taxon>
        <taxon>Entomobryoidea</taxon>
        <taxon>Orchesellidae</taxon>
        <taxon>Orchesellinae</taxon>
        <taxon>Orchesella</taxon>
    </lineage>
</organism>
<dbReference type="AlphaFoldDB" id="A0A1D2NB15"/>
<keyword evidence="2 5" id="KW-0812">Transmembrane</keyword>
<proteinExistence type="predicted"/>
<accession>A0A1D2NB15</accession>
<evidence type="ECO:0000256" key="3">
    <source>
        <dbReference type="ARBA" id="ARBA00022989"/>
    </source>
</evidence>
<dbReference type="InterPro" id="IPR000832">
    <property type="entry name" value="GPCR_2_secretin-like"/>
</dbReference>
<dbReference type="PROSITE" id="PS50261">
    <property type="entry name" value="G_PROTEIN_RECEP_F2_4"/>
    <property type="match status" value="1"/>
</dbReference>
<dbReference type="GO" id="GO:0007188">
    <property type="term" value="P:adenylate cyclase-modulating G protein-coupled receptor signaling pathway"/>
    <property type="evidence" value="ECO:0007669"/>
    <property type="project" value="TreeGrafter"/>
</dbReference>
<evidence type="ECO:0000313" key="8">
    <source>
        <dbReference type="Proteomes" id="UP000094527"/>
    </source>
</evidence>
<keyword evidence="8" id="KW-1185">Reference proteome</keyword>
<feature type="transmembrane region" description="Helical" evidence="5">
    <location>
        <begin position="96"/>
        <end position="118"/>
    </location>
</feature>
<dbReference type="InterPro" id="IPR050332">
    <property type="entry name" value="GPCR_2"/>
</dbReference>
<reference evidence="7 8" key="1">
    <citation type="journal article" date="2016" name="Genome Biol. Evol.">
        <title>Gene Family Evolution Reflects Adaptation to Soil Environmental Stressors in the Genome of the Collembolan Orchesella cincta.</title>
        <authorList>
            <person name="Faddeeva-Vakhrusheva A."/>
            <person name="Derks M.F."/>
            <person name="Anvar S.Y."/>
            <person name="Agamennone V."/>
            <person name="Suring W."/>
            <person name="Smit S."/>
            <person name="van Straalen N.M."/>
            <person name="Roelofs D."/>
        </authorList>
    </citation>
    <scope>NUCLEOTIDE SEQUENCE [LARGE SCALE GENOMIC DNA]</scope>
    <source>
        <tissue evidence="7">Mixed pool</tissue>
    </source>
</reference>
<feature type="transmembrane region" description="Helical" evidence="5">
    <location>
        <begin position="130"/>
        <end position="150"/>
    </location>
</feature>
<protein>
    <submittedName>
        <fullName evidence="7">Secretin receptor</fullName>
    </submittedName>
</protein>
<dbReference type="PRINTS" id="PR00249">
    <property type="entry name" value="GPCRSECRETIN"/>
</dbReference>
<dbReference type="PANTHER" id="PTHR45620">
    <property type="entry name" value="PDF RECEPTOR-LIKE PROTEIN-RELATED"/>
    <property type="match status" value="1"/>
</dbReference>
<name>A0A1D2NB15_ORCCI</name>
<dbReference type="GO" id="GO:0017046">
    <property type="term" value="F:peptide hormone binding"/>
    <property type="evidence" value="ECO:0007669"/>
    <property type="project" value="TreeGrafter"/>
</dbReference>
<dbReference type="InterPro" id="IPR017981">
    <property type="entry name" value="GPCR_2-like_7TM"/>
</dbReference>
<keyword evidence="4 5" id="KW-0472">Membrane</keyword>
<dbReference type="EMBL" id="LJIJ01000112">
    <property type="protein sequence ID" value="ODN02441.1"/>
    <property type="molecule type" value="Genomic_DNA"/>
</dbReference>
<sequence>MNCDWVPVIKRISQVGYSVSFVTLVIALFILISIKKLRCPRNTLHMHLFVSFMCRAFMALLKDSLFIEGVGLSQSVVDGMFLNEISTWECKLVTSLWQYFLVANYTWILMEGLYLHNLIFLAPFSDSSAITAYVILGWGCPIPVVGSWVIARALLDDSLCWTLHHNSPDLFLIIRIPIILSIVLNFLFFLNIVRVLLLKLQSAVSIETRKYSNHVIYVMVCNLIRKYVMGCFQCFLRKWAKSTLVLVPLFGVHYMLFIGMSYYIGRNPVIEVTWLFCDQLFASSQQE</sequence>
<comment type="subcellular location">
    <subcellularLocation>
        <location evidence="1">Membrane</location>
        <topology evidence="1">Multi-pass membrane protein</topology>
    </subcellularLocation>
</comment>
<dbReference type="Pfam" id="PF00002">
    <property type="entry name" value="7tm_2"/>
    <property type="match status" value="1"/>
</dbReference>
<feature type="transmembrane region" description="Helical" evidence="5">
    <location>
        <begin position="12"/>
        <end position="32"/>
    </location>
</feature>
<dbReference type="Gene3D" id="1.20.1070.10">
    <property type="entry name" value="Rhodopsin 7-helix transmembrane proteins"/>
    <property type="match status" value="1"/>
</dbReference>
<keyword evidence="3 5" id="KW-1133">Transmembrane helix</keyword>
<dbReference type="OrthoDB" id="16753at2759"/>
<feature type="transmembrane region" description="Helical" evidence="5">
    <location>
        <begin position="170"/>
        <end position="193"/>
    </location>
</feature>
<evidence type="ECO:0000256" key="5">
    <source>
        <dbReference type="SAM" id="Phobius"/>
    </source>
</evidence>
<dbReference type="Proteomes" id="UP000094527">
    <property type="component" value="Unassembled WGS sequence"/>
</dbReference>
<evidence type="ECO:0000256" key="1">
    <source>
        <dbReference type="ARBA" id="ARBA00004141"/>
    </source>
</evidence>
<dbReference type="PANTHER" id="PTHR45620:SF1">
    <property type="entry name" value="G-PROTEIN COUPLED RECEPTORS FAMILY 2 PROFILE 2 DOMAIN-CONTAINING PROTEIN"/>
    <property type="match status" value="1"/>
</dbReference>
<dbReference type="GO" id="GO:0005886">
    <property type="term" value="C:plasma membrane"/>
    <property type="evidence" value="ECO:0007669"/>
    <property type="project" value="TreeGrafter"/>
</dbReference>
<comment type="caution">
    <text evidence="7">The sequence shown here is derived from an EMBL/GenBank/DDBJ whole genome shotgun (WGS) entry which is preliminary data.</text>
</comment>